<keyword evidence="4" id="KW-1185">Reference proteome</keyword>
<dbReference type="Gene3D" id="1.10.1410.40">
    <property type="match status" value="2"/>
</dbReference>
<dbReference type="Gene3D" id="3.90.70.80">
    <property type="match status" value="1"/>
</dbReference>
<feature type="domain" description="Mab-21-like HhH/H2TH-like" evidence="2">
    <location>
        <begin position="1102"/>
        <end position="1174"/>
    </location>
</feature>
<evidence type="ECO:0000313" key="3">
    <source>
        <dbReference type="EMBL" id="WAR04492.1"/>
    </source>
</evidence>
<dbReference type="PANTHER" id="PTHR10656:SF69">
    <property type="entry name" value="MAB-21-LIKE HHH_H2TH-LIKE DOMAIN-CONTAINING PROTEIN"/>
    <property type="match status" value="1"/>
</dbReference>
<feature type="domain" description="Mab-21-like HhH/H2TH-like" evidence="2">
    <location>
        <begin position="448"/>
        <end position="520"/>
    </location>
</feature>
<dbReference type="InterPro" id="IPR024810">
    <property type="entry name" value="MAB21L/cGLR"/>
</dbReference>
<dbReference type="PANTHER" id="PTHR10656">
    <property type="entry name" value="CELL FATE DETERMINING PROTEIN MAB21-RELATED"/>
    <property type="match status" value="1"/>
</dbReference>
<proteinExistence type="predicted"/>
<dbReference type="EMBL" id="CP111016">
    <property type="protein sequence ID" value="WAR04492.1"/>
    <property type="molecule type" value="Genomic_DNA"/>
</dbReference>
<evidence type="ECO:0000256" key="1">
    <source>
        <dbReference type="SAM" id="MobiDB-lite"/>
    </source>
</evidence>
<dbReference type="CDD" id="cd22758">
    <property type="entry name" value="OTU_232R-like"/>
    <property type="match status" value="1"/>
</dbReference>
<dbReference type="Proteomes" id="UP001164746">
    <property type="component" value="Chromosome 5"/>
</dbReference>
<dbReference type="SMART" id="SM01265">
    <property type="entry name" value="Mab-21"/>
    <property type="match status" value="1"/>
</dbReference>
<sequence length="1484" mass="167384">MADDIVNEKSSFVFENNFAEGEEEEDGGVGYVSQFDEKEQKNGHVSSQIQSGKHDNVNDESKVTKDFCENHRDGKISPVEINGQDNDFWKSFSSPGARPPDILVSRAEGKNKVASLQEPEVLNNETGMSDKTGQDPDIFLEENNTWTLTELDMKAFKMKRRKGKQRNIQGKGKASAKPNTFLMTPFSIVSKLTKSSATMDMMLESAKSMGLPTSMPCMQCYEEYGPKGFMKGGADECGGRVMTLKEMIKTMTELQKVMEEKNFEIHDVYPDGNCFFTAVVDQLNVQGERGFDADELRLAAVQAVAEVLKKTIIIYGGMTGQQKAEICPKSAKDAPALYLGHLGESHYVSLRPKGKINIGEKSDDEASSVADSDTNSIMQNGCHLIPAFSDSAFNEIVDDFIVTENFTNWTFTFASAEESLCEYLPIENRSCFLLFKALVDATFQGIALPNSIPTSVFFYACEVIKSKEWENHPGRCVYILLKNLLFGFQKKRIPHYFMPSKNLLFQVPDETIASCFQKLMYTFVNPIEAMQRVFEVLQLDSSSLKSTIDEIIVDMELYAENGDFKQSFTNTLYPLLAYSIQNMIEGNKYETACNALLQLETDTEEIYGQKIEVKTIVLSVVEPFDIRTQWCFGLCIDLSLGTTVTKEICEDKPSLHISEVFGPDAPNFLLDTLIPEQARVDNGDLTFPSRITTMLFTLQCDQTIVKLLKYYITIYEEKAGDAIVLPVPDEETQSIQEFKEFFPKYKALVEHYGVSAASKRNLKLMESALEGKQSSLDNMMGAPALYLGHSGESNYVSTRLKGKINKWEKSDDGASKVADSDQIIRSMKHSPLKHINFIFRYIIQNGYVQSDAESIAKIWRPTYADQETFKLDIVGSFIVYMAPSSSSFTEILSKQRQLDSLHPNAPTSKIVPLLYIPKDTHACFSASTAQHSDLVVHGDICKGPIKLSPVRSKRWKGQIEHQGGKAYLQHIEIDLDVLPPYLSMACTHAMSAGRCASLLMAFAIEWPAESMEWINRKRESGFPNKTLVNHIVRNGCHLIPAFSDSALNEIIDDYIVKENFTNWTFTFASAEKNLCEYLPTENRTCFLLFKAFVEVTFQGIALPNSIPTSVFLYACEVMKSRDWENQPGRSVYILLKKLLFGFQRKCIPHYFMPSKNLLFQVPDETIASCFQKLMYTFVNPIEAMQRLFKFLQLDSSSLKSTIEEIIIDMELFAENGDFKHSFTNILYPLLAFSIQSMIQRRTYVTACEALLQLQTDVEETYGHGCEMSSIILQLIESTDIRTQWCFGLCIDISLGTTITKTICEGKPAIHISEVFGPDAPNVLLDTLIPEQARVDNGDLTFPVRIVDVLLDLQNYQAIVKLLKYYITIYETKAGDSNCLPVADYETQSAIIHQSHGGLSTHFPIKIDVFGALTSLLEYLYVKLFNACLYSKQVQEFRVFFPKYKALVENAGLTSLSKRNLEVMETALEGRQRPPDSMMRMFFPQ</sequence>
<feature type="region of interest" description="Disordered" evidence="1">
    <location>
        <begin position="38"/>
        <end position="60"/>
    </location>
</feature>
<accession>A0ABY7E3A5</accession>
<protein>
    <recommendedName>
        <fullName evidence="2">Mab-21-like HhH/H2TH-like domain-containing protein</fullName>
    </recommendedName>
</protein>
<reference evidence="3" key="1">
    <citation type="submission" date="2022-11" db="EMBL/GenBank/DDBJ databases">
        <title>Centuries of genome instability and evolution in soft-shell clam transmissible cancer (bioRxiv).</title>
        <authorList>
            <person name="Hart S.F.M."/>
            <person name="Yonemitsu M.A."/>
            <person name="Giersch R.M."/>
            <person name="Beal B.F."/>
            <person name="Arriagada G."/>
            <person name="Davis B.W."/>
            <person name="Ostrander E.A."/>
            <person name="Goff S.P."/>
            <person name="Metzger M.J."/>
        </authorList>
    </citation>
    <scope>NUCLEOTIDE SEQUENCE</scope>
    <source>
        <strain evidence="3">MELC-2E11</strain>
        <tissue evidence="3">Siphon/mantle</tissue>
    </source>
</reference>
<name>A0ABY7E3A5_MYAAR</name>
<evidence type="ECO:0000313" key="4">
    <source>
        <dbReference type="Proteomes" id="UP001164746"/>
    </source>
</evidence>
<gene>
    <name evidence="3" type="ORF">MAR_019861</name>
</gene>
<dbReference type="InterPro" id="IPR046906">
    <property type="entry name" value="Mab-21_HhH/H2TH-like"/>
</dbReference>
<dbReference type="Pfam" id="PF20266">
    <property type="entry name" value="Mab-21_C"/>
    <property type="match status" value="2"/>
</dbReference>
<organism evidence="3 4">
    <name type="scientific">Mya arenaria</name>
    <name type="common">Soft-shell clam</name>
    <dbReference type="NCBI Taxonomy" id="6604"/>
    <lineage>
        <taxon>Eukaryota</taxon>
        <taxon>Metazoa</taxon>
        <taxon>Spiralia</taxon>
        <taxon>Lophotrochozoa</taxon>
        <taxon>Mollusca</taxon>
        <taxon>Bivalvia</taxon>
        <taxon>Autobranchia</taxon>
        <taxon>Heteroconchia</taxon>
        <taxon>Euheterodonta</taxon>
        <taxon>Imparidentia</taxon>
        <taxon>Neoheterodontei</taxon>
        <taxon>Myida</taxon>
        <taxon>Myoidea</taxon>
        <taxon>Myidae</taxon>
        <taxon>Mya</taxon>
    </lineage>
</organism>
<evidence type="ECO:0000259" key="2">
    <source>
        <dbReference type="Pfam" id="PF20266"/>
    </source>
</evidence>